<dbReference type="PANTHER" id="PTHR30523:SF6">
    <property type="entry name" value="PHOSPHOENOLPYRUVATE CARBOXYLASE"/>
    <property type="match status" value="1"/>
</dbReference>
<reference evidence="3 4" key="1">
    <citation type="submission" date="2019-08" db="EMBL/GenBank/DDBJ databases">
        <authorList>
            <person name="Khan S.A."/>
            <person name="Jeon C.O."/>
            <person name="Jeong S.E."/>
        </authorList>
    </citation>
    <scope>NUCLEOTIDE SEQUENCE [LARGE SCALE GENOMIC DNA]</scope>
    <source>
        <strain evidence="4">IMCC1728</strain>
    </source>
</reference>
<keyword evidence="3" id="KW-0670">Pyruvate</keyword>
<dbReference type="GO" id="GO:0008964">
    <property type="term" value="F:phosphoenolpyruvate carboxylase activity"/>
    <property type="evidence" value="ECO:0007669"/>
    <property type="project" value="InterPro"/>
</dbReference>
<dbReference type="EMBL" id="VOPW01000001">
    <property type="protein sequence ID" value="TXC66569.1"/>
    <property type="molecule type" value="Genomic_DNA"/>
</dbReference>
<dbReference type="GO" id="GO:0015977">
    <property type="term" value="P:carbon fixation"/>
    <property type="evidence" value="ECO:0007669"/>
    <property type="project" value="InterPro"/>
</dbReference>
<dbReference type="SUPFAM" id="SSF51621">
    <property type="entry name" value="Phosphoenolpyruvate/pyruvate domain"/>
    <property type="match status" value="1"/>
</dbReference>
<dbReference type="GO" id="GO:0005829">
    <property type="term" value="C:cytosol"/>
    <property type="evidence" value="ECO:0007669"/>
    <property type="project" value="TreeGrafter"/>
</dbReference>
<organism evidence="3 4">
    <name type="scientific">Piscinibacter aquaticus</name>
    <dbReference type="NCBI Taxonomy" id="392597"/>
    <lineage>
        <taxon>Bacteria</taxon>
        <taxon>Pseudomonadati</taxon>
        <taxon>Pseudomonadota</taxon>
        <taxon>Betaproteobacteria</taxon>
        <taxon>Burkholderiales</taxon>
        <taxon>Sphaerotilaceae</taxon>
        <taxon>Piscinibacter</taxon>
    </lineage>
</organism>
<dbReference type="Proteomes" id="UP000321832">
    <property type="component" value="Unassembled WGS sequence"/>
</dbReference>
<dbReference type="InterPro" id="IPR015813">
    <property type="entry name" value="Pyrv/PenolPyrv_kinase-like_dom"/>
</dbReference>
<protein>
    <recommendedName>
        <fullName evidence="2">Phosphoenolpyruvate carboxylase</fullName>
    </recommendedName>
</protein>
<evidence type="ECO:0000313" key="3">
    <source>
        <dbReference type="EMBL" id="TXC66569.1"/>
    </source>
</evidence>
<evidence type="ECO:0000313" key="4">
    <source>
        <dbReference type="Proteomes" id="UP000321832"/>
    </source>
</evidence>
<sequence>MFEECRPFRTVIDEVEKTLLTVDMNIAAEYARPVPDAAARDAVFRMIEAEYERTCARVLEVTDAGELAERFPQHRRRFGRRLQTMNQVSREQVQLLQRLRAGGDDEVRTALLMSIRCAAAGFGATG</sequence>
<proteinExistence type="predicted"/>
<accession>A0A5C6U1D7</accession>
<dbReference type="Pfam" id="PF00311">
    <property type="entry name" value="PEPcase"/>
    <property type="match status" value="1"/>
</dbReference>
<comment type="caution">
    <text evidence="3">The sequence shown here is derived from an EMBL/GenBank/DDBJ whole genome shotgun (WGS) entry which is preliminary data.</text>
</comment>
<dbReference type="AlphaFoldDB" id="A0A5C6U1D7"/>
<evidence type="ECO:0000256" key="2">
    <source>
        <dbReference type="ARBA" id="ARBA00022419"/>
    </source>
</evidence>
<comment type="function">
    <text evidence="1">Forms oxaloacetate, a four-carbon dicarboxylic acid source for the tricarboxylic acid cycle.</text>
</comment>
<dbReference type="InterPro" id="IPR021135">
    <property type="entry name" value="PEP_COase"/>
</dbReference>
<dbReference type="GO" id="GO:0006099">
    <property type="term" value="P:tricarboxylic acid cycle"/>
    <property type="evidence" value="ECO:0007669"/>
    <property type="project" value="InterPro"/>
</dbReference>
<gene>
    <name evidence="3" type="ORF">FSC37_14220</name>
</gene>
<name>A0A5C6U1D7_9BURK</name>
<evidence type="ECO:0000256" key="1">
    <source>
        <dbReference type="ARBA" id="ARBA00003670"/>
    </source>
</evidence>
<keyword evidence="4" id="KW-1185">Reference proteome</keyword>
<dbReference type="PANTHER" id="PTHR30523">
    <property type="entry name" value="PHOSPHOENOLPYRUVATE CARBOXYLASE"/>
    <property type="match status" value="1"/>
</dbReference>